<accession>A0A8J3G847</accession>
<reference evidence="2 3" key="1">
    <citation type="journal article" date="2014" name="Int. J. Syst. Evol. Microbiol.">
        <title>Complete genome sequence of Corynebacterium casei LMG S-19264T (=DSM 44701T), isolated from a smear-ripened cheese.</title>
        <authorList>
            <consortium name="US DOE Joint Genome Institute (JGI-PGF)"/>
            <person name="Walter F."/>
            <person name="Albersmeier A."/>
            <person name="Kalinowski J."/>
            <person name="Ruckert C."/>
        </authorList>
    </citation>
    <scope>NUCLEOTIDE SEQUENCE [LARGE SCALE GENOMIC DNA]</scope>
    <source>
        <strain evidence="2 3">KCTC 12866</strain>
    </source>
</reference>
<dbReference type="Pfam" id="PF13568">
    <property type="entry name" value="OMP_b-brl_2"/>
    <property type="match status" value="1"/>
</dbReference>
<feature type="domain" description="Outer membrane protein beta-barrel" evidence="1">
    <location>
        <begin position="39"/>
        <end position="201"/>
    </location>
</feature>
<evidence type="ECO:0000313" key="3">
    <source>
        <dbReference type="Proteomes" id="UP000598271"/>
    </source>
</evidence>
<keyword evidence="3" id="KW-1185">Reference proteome</keyword>
<protein>
    <recommendedName>
        <fullName evidence="1">Outer membrane protein beta-barrel domain-containing protein</fullName>
    </recommendedName>
</protein>
<dbReference type="Proteomes" id="UP000598271">
    <property type="component" value="Unassembled WGS sequence"/>
</dbReference>
<evidence type="ECO:0000259" key="1">
    <source>
        <dbReference type="Pfam" id="PF13568"/>
    </source>
</evidence>
<gene>
    <name evidence="2" type="ORF">GCM10007390_14680</name>
</gene>
<name>A0A8J3G847_9BACT</name>
<dbReference type="EMBL" id="BMXF01000001">
    <property type="protein sequence ID" value="GHB61840.1"/>
    <property type="molecule type" value="Genomic_DNA"/>
</dbReference>
<organism evidence="2 3">
    <name type="scientific">Persicitalea jodogahamensis</name>
    <dbReference type="NCBI Taxonomy" id="402147"/>
    <lineage>
        <taxon>Bacteria</taxon>
        <taxon>Pseudomonadati</taxon>
        <taxon>Bacteroidota</taxon>
        <taxon>Cytophagia</taxon>
        <taxon>Cytophagales</taxon>
        <taxon>Spirosomataceae</taxon>
        <taxon>Persicitalea</taxon>
    </lineage>
</organism>
<dbReference type="AlphaFoldDB" id="A0A8J3G847"/>
<comment type="caution">
    <text evidence="2">The sequence shown here is derived from an EMBL/GenBank/DDBJ whole genome shotgun (WGS) entry which is preliminary data.</text>
</comment>
<proteinExistence type="predicted"/>
<dbReference type="InterPro" id="IPR025665">
    <property type="entry name" value="Beta-barrel_OMP_2"/>
</dbReference>
<sequence>MKANGVLFVKASIFDLNPIPMNRLFLLALLAASSLGNSFAQTSQPTKRLQVGLVAGKTILGTYQEEDPWQKVGGGFVGADFSYAFAKEDPNFTIRLQPNWESYRYESLGEFEVNGNGSYRATLNSLNVPVLIRLAIPAGKWVSPFVELGANYKIRVRGQVESRSVICGIIGCNEYVFEGDFMAKELRNDISLLAGVGAEFHWGDITIPVSVRINGGLGKYTFQSETVQSNSFSLVDLKTKTLQVVTGITL</sequence>
<evidence type="ECO:0000313" key="2">
    <source>
        <dbReference type="EMBL" id="GHB61840.1"/>
    </source>
</evidence>